<comment type="caution">
    <text evidence="2">The sequence shown here is derived from an EMBL/GenBank/DDBJ whole genome shotgun (WGS) entry which is preliminary data.</text>
</comment>
<dbReference type="EMBL" id="SJPF01000005">
    <property type="protein sequence ID" value="TWT30846.1"/>
    <property type="molecule type" value="Genomic_DNA"/>
</dbReference>
<dbReference type="OrthoDB" id="9834404at2"/>
<dbReference type="AlphaFoldDB" id="A0A5C5UWU6"/>
<reference evidence="2 3" key="1">
    <citation type="submission" date="2019-02" db="EMBL/GenBank/DDBJ databases">
        <title>Deep-cultivation of Planctomycetes and their phenomic and genomic characterization uncovers novel biology.</title>
        <authorList>
            <person name="Wiegand S."/>
            <person name="Jogler M."/>
            <person name="Boedeker C."/>
            <person name="Pinto D."/>
            <person name="Vollmers J."/>
            <person name="Rivas-Marin E."/>
            <person name="Kohn T."/>
            <person name="Peeters S.H."/>
            <person name="Heuer A."/>
            <person name="Rast P."/>
            <person name="Oberbeckmann S."/>
            <person name="Bunk B."/>
            <person name="Jeske O."/>
            <person name="Meyerdierks A."/>
            <person name="Storesund J.E."/>
            <person name="Kallscheuer N."/>
            <person name="Luecker S."/>
            <person name="Lage O.M."/>
            <person name="Pohl T."/>
            <person name="Merkel B.J."/>
            <person name="Hornburger P."/>
            <person name="Mueller R.-W."/>
            <person name="Bruemmer F."/>
            <person name="Labrenz M."/>
            <person name="Spormann A.M."/>
            <person name="Op Den Camp H."/>
            <person name="Overmann J."/>
            <person name="Amann R."/>
            <person name="Jetten M.S.M."/>
            <person name="Mascher T."/>
            <person name="Medema M.H."/>
            <person name="Devos D.P."/>
            <person name="Kaster A.-K."/>
            <person name="Ovreas L."/>
            <person name="Rohde M."/>
            <person name="Galperin M.Y."/>
            <person name="Jogler C."/>
        </authorList>
    </citation>
    <scope>NUCLEOTIDE SEQUENCE [LARGE SCALE GENOMIC DNA]</scope>
    <source>
        <strain evidence="2 3">Enr8</strain>
    </source>
</reference>
<dbReference type="RefSeq" id="WP_146435633.1">
    <property type="nucleotide sequence ID" value="NZ_SJPF01000005.1"/>
</dbReference>
<protein>
    <recommendedName>
        <fullName evidence="4">Imelysin</fullName>
    </recommendedName>
</protein>
<keyword evidence="3" id="KW-1185">Reference proteome</keyword>
<sequence length="337" mass="37299" precursor="true">MSFLGLRSLCVLLVCLPTLSFAENLPGSCVLAAIAVPSSTPVQLQDPVAKFANTDWVQAALRDCVEPNRTKPAGESTFAINVAQDRFGGGNSEAVQFELEKTWRHLSQLFWNSPENSETFRVGQFDVWMKSVSTRALAGWLPIAIPTSETVTEKELAEIDQFILDEDYAAAVAARPVIAKAIEDDCPPIPPVVNQPLVKTETIAPQVVEEIVTLLEDEDAPLTDEEIAYLHSGPSDFVISLDPYGYSEYNDYLAEEKSATPEVEQGAAWTGVIATQIIVLTQQSDAGIEWLGSLDLSPALRTARQFQQQQEIRRYRMAERQLLERWDAVIDGFQVVR</sequence>
<dbReference type="Proteomes" id="UP000318878">
    <property type="component" value="Unassembled WGS sequence"/>
</dbReference>
<evidence type="ECO:0000313" key="2">
    <source>
        <dbReference type="EMBL" id="TWT30846.1"/>
    </source>
</evidence>
<keyword evidence="1" id="KW-0732">Signal</keyword>
<accession>A0A5C5UWU6</accession>
<feature type="signal peptide" evidence="1">
    <location>
        <begin position="1"/>
        <end position="22"/>
    </location>
</feature>
<gene>
    <name evidence="2" type="ORF">Enr8_43720</name>
</gene>
<organism evidence="2 3">
    <name type="scientific">Blastopirellula retiformator</name>
    <dbReference type="NCBI Taxonomy" id="2527970"/>
    <lineage>
        <taxon>Bacteria</taxon>
        <taxon>Pseudomonadati</taxon>
        <taxon>Planctomycetota</taxon>
        <taxon>Planctomycetia</taxon>
        <taxon>Pirellulales</taxon>
        <taxon>Pirellulaceae</taxon>
        <taxon>Blastopirellula</taxon>
    </lineage>
</organism>
<evidence type="ECO:0000256" key="1">
    <source>
        <dbReference type="SAM" id="SignalP"/>
    </source>
</evidence>
<name>A0A5C5UWU6_9BACT</name>
<proteinExistence type="predicted"/>
<feature type="chain" id="PRO_5023049665" description="Imelysin" evidence="1">
    <location>
        <begin position="23"/>
        <end position="337"/>
    </location>
</feature>
<evidence type="ECO:0000313" key="3">
    <source>
        <dbReference type="Proteomes" id="UP000318878"/>
    </source>
</evidence>
<evidence type="ECO:0008006" key="4">
    <source>
        <dbReference type="Google" id="ProtNLM"/>
    </source>
</evidence>